<dbReference type="FunFam" id="3.40.50.720:FF:000924">
    <property type="entry name" value="GDP-mannose 4,6 dehydratase"/>
    <property type="match status" value="1"/>
</dbReference>
<evidence type="ECO:0000313" key="9">
    <source>
        <dbReference type="Proteomes" id="UP000035722"/>
    </source>
</evidence>
<evidence type="ECO:0000256" key="1">
    <source>
        <dbReference type="ARBA" id="ARBA00000188"/>
    </source>
</evidence>
<evidence type="ECO:0000313" key="8">
    <source>
        <dbReference type="EMBL" id="CCQ45018.1"/>
    </source>
</evidence>
<dbReference type="EC" id="4.2.1.47" evidence="4"/>
<dbReference type="GO" id="GO:0008446">
    <property type="term" value="F:GDP-mannose 4,6-dehydratase activity"/>
    <property type="evidence" value="ECO:0007669"/>
    <property type="project" value="UniProtKB-EC"/>
</dbReference>
<dbReference type="GO" id="GO:0042351">
    <property type="term" value="P:'de novo' GDP-L-fucose biosynthetic process"/>
    <property type="evidence" value="ECO:0007669"/>
    <property type="project" value="TreeGrafter"/>
</dbReference>
<reference evidence="9" key="1">
    <citation type="journal article" date="2014" name="Genome Announc.">
        <title>Genome Sequence of Arthrobacter siccitolerans 4J27, a Xeroprotectant-Producing Desiccation-Tolerant Microorganism.</title>
        <authorList>
            <person name="Manzanera M."/>
            <person name="Santa-Cruz-Calvo L."/>
            <person name="Vilchez J.I."/>
            <person name="Garcia-Fontana C."/>
            <person name="Silva-Castro G.A."/>
            <person name="Calvo C."/>
            <person name="Gonzalez-Lopez J."/>
        </authorList>
    </citation>
    <scope>NUCLEOTIDE SEQUENCE [LARGE SCALE GENOMIC DNA]</scope>
    <source>
        <strain evidence="9">4J27</strain>
    </source>
</reference>
<evidence type="ECO:0000259" key="7">
    <source>
        <dbReference type="Pfam" id="PF16363"/>
    </source>
</evidence>
<organism evidence="8 9">
    <name type="scientific">Pseudarthrobacter siccitolerans</name>
    <dbReference type="NCBI Taxonomy" id="861266"/>
    <lineage>
        <taxon>Bacteria</taxon>
        <taxon>Bacillati</taxon>
        <taxon>Actinomycetota</taxon>
        <taxon>Actinomycetes</taxon>
        <taxon>Micrococcales</taxon>
        <taxon>Micrococcaceae</taxon>
        <taxon>Pseudarthrobacter</taxon>
    </lineage>
</organism>
<comment type="function">
    <text evidence="6">Catalyzes the conversion of GDP-D-mannose to GDP-4-dehydro-6-deoxy-D-mannose.</text>
</comment>
<proteinExistence type="inferred from homology"/>
<dbReference type="AlphaFoldDB" id="A0A024GZ52"/>
<dbReference type="InterPro" id="IPR036291">
    <property type="entry name" value="NAD(P)-bd_dom_sf"/>
</dbReference>
<feature type="domain" description="NAD(P)-binding" evidence="7">
    <location>
        <begin position="5"/>
        <end position="310"/>
    </location>
</feature>
<keyword evidence="5 8" id="KW-0456">Lyase</keyword>
<dbReference type="CDD" id="cd05260">
    <property type="entry name" value="GDP_MD_SDR_e"/>
    <property type="match status" value="1"/>
</dbReference>
<evidence type="ECO:0000256" key="5">
    <source>
        <dbReference type="ARBA" id="ARBA00023239"/>
    </source>
</evidence>
<dbReference type="Pfam" id="PF16363">
    <property type="entry name" value="GDP_Man_Dehyd"/>
    <property type="match status" value="1"/>
</dbReference>
<dbReference type="EMBL" id="CAQI01000031">
    <property type="protein sequence ID" value="CCQ45018.1"/>
    <property type="molecule type" value="Genomic_DNA"/>
</dbReference>
<evidence type="ECO:0000256" key="3">
    <source>
        <dbReference type="ARBA" id="ARBA00009263"/>
    </source>
</evidence>
<dbReference type="InterPro" id="IPR016040">
    <property type="entry name" value="NAD(P)-bd_dom"/>
</dbReference>
<dbReference type="STRING" id="861266.ARTSIC4J27_950"/>
<dbReference type="PANTHER" id="PTHR43715:SF1">
    <property type="entry name" value="GDP-MANNOSE 4,6 DEHYDRATASE"/>
    <property type="match status" value="1"/>
</dbReference>
<name>A0A024GZ52_9MICC</name>
<dbReference type="InterPro" id="IPR006368">
    <property type="entry name" value="GDP_Man_deHydtase"/>
</dbReference>
<evidence type="ECO:0000256" key="6">
    <source>
        <dbReference type="ARBA" id="ARBA00059383"/>
    </source>
</evidence>
<protein>
    <recommendedName>
        <fullName evidence="4">GDP-mannose 4,6-dehydratase</fullName>
        <ecNumber evidence="4">4.2.1.47</ecNumber>
    </recommendedName>
</protein>
<evidence type="ECO:0000256" key="4">
    <source>
        <dbReference type="ARBA" id="ARBA00011989"/>
    </source>
</evidence>
<comment type="cofactor">
    <cofactor evidence="2">
        <name>NADP(+)</name>
        <dbReference type="ChEBI" id="CHEBI:58349"/>
    </cofactor>
</comment>
<comment type="similarity">
    <text evidence="3">Belongs to the NAD(P)-dependent epimerase/dehydratase family. GDP-mannose 4,6-dehydratase subfamily.</text>
</comment>
<dbReference type="Gene3D" id="3.90.25.10">
    <property type="entry name" value="UDP-galactose 4-epimerase, domain 1"/>
    <property type="match status" value="1"/>
</dbReference>
<comment type="caution">
    <text evidence="8">The sequence shown here is derived from an EMBL/GenBank/DDBJ whole genome shotgun (WGS) entry which is preliminary data.</text>
</comment>
<keyword evidence="9" id="KW-1185">Reference proteome</keyword>
<dbReference type="SUPFAM" id="SSF51735">
    <property type="entry name" value="NAD(P)-binding Rossmann-fold domains"/>
    <property type="match status" value="1"/>
</dbReference>
<dbReference type="PANTHER" id="PTHR43715">
    <property type="entry name" value="GDP-MANNOSE 4,6-DEHYDRATASE"/>
    <property type="match status" value="1"/>
</dbReference>
<comment type="catalytic activity">
    <reaction evidence="1">
        <text>GDP-alpha-D-mannose = GDP-4-dehydro-alpha-D-rhamnose + H2O</text>
        <dbReference type="Rhea" id="RHEA:23820"/>
        <dbReference type="ChEBI" id="CHEBI:15377"/>
        <dbReference type="ChEBI" id="CHEBI:57527"/>
        <dbReference type="ChEBI" id="CHEBI:57964"/>
        <dbReference type="EC" id="4.2.1.47"/>
    </reaction>
</comment>
<dbReference type="Gene3D" id="3.40.50.720">
    <property type="entry name" value="NAD(P)-binding Rossmann-like Domain"/>
    <property type="match status" value="1"/>
</dbReference>
<dbReference type="Proteomes" id="UP000035722">
    <property type="component" value="Unassembled WGS sequence"/>
</dbReference>
<gene>
    <name evidence="8" type="primary">MUR1</name>
    <name evidence="8" type="ORF">ARTSIC4J27_950</name>
</gene>
<sequence>MPTAFITGASGQDGSYLVDRLLQKGWIVHALVKPQSTPGPISVPQSVRLHESDVSDQRRMADILLDVQPDALFNLAGVSSVAKSWECPVDVLSTNAVATTGLLEVVSRIQDISGTPVKFIQASSAELFGGTAEVPQTERTSICPISPYGASKALAHHMVGVYRRRGVFASSAILYNHESPRRPQSFVTRKITSQVARIALGIDSQLLLGNLDAKRDWGWAPDYVEALVLMAEHELPDDFVIATGVSHTVAEFVSCAFEAAGLHEWEKYTAVDSRFVRPVDAAELRGDSSKARKELGWEPTMGFEEIVARMVANDLEIEGRKAGLL</sequence>
<accession>A0A024GZ52</accession>
<evidence type="ECO:0000256" key="2">
    <source>
        <dbReference type="ARBA" id="ARBA00001937"/>
    </source>
</evidence>